<dbReference type="Pfam" id="PF00685">
    <property type="entry name" value="Sulfotransfer_1"/>
    <property type="match status" value="1"/>
</dbReference>
<dbReference type="InterPro" id="IPR000863">
    <property type="entry name" value="Sulfotransferase_dom"/>
</dbReference>
<gene>
    <name evidence="5" type="primary">LOC101847969</name>
</gene>
<evidence type="ECO:0000256" key="2">
    <source>
        <dbReference type="ARBA" id="ARBA00022679"/>
    </source>
</evidence>
<reference evidence="5" key="1">
    <citation type="submission" date="2025-08" db="UniProtKB">
        <authorList>
            <consortium name="RefSeq"/>
        </authorList>
    </citation>
    <scope>IDENTIFICATION</scope>
</reference>
<evidence type="ECO:0000256" key="1">
    <source>
        <dbReference type="ARBA" id="ARBA00005771"/>
    </source>
</evidence>
<feature type="domain" description="Sulfotransferase" evidence="3">
    <location>
        <begin position="103"/>
        <end position="305"/>
    </location>
</feature>
<dbReference type="RefSeq" id="XP_012940142.1">
    <property type="nucleotide sequence ID" value="XM_013084688.1"/>
</dbReference>
<protein>
    <submittedName>
        <fullName evidence="5">Sulfotransferase 6B1-like</fullName>
    </submittedName>
</protein>
<proteinExistence type="inferred from homology"/>
<evidence type="ECO:0000259" key="3">
    <source>
        <dbReference type="Pfam" id="PF00685"/>
    </source>
</evidence>
<dbReference type="Gene3D" id="3.40.50.300">
    <property type="entry name" value="P-loop containing nucleotide triphosphate hydrolases"/>
    <property type="match status" value="1"/>
</dbReference>
<organism evidence="4 5">
    <name type="scientific">Aplysia californica</name>
    <name type="common">California sea hare</name>
    <dbReference type="NCBI Taxonomy" id="6500"/>
    <lineage>
        <taxon>Eukaryota</taxon>
        <taxon>Metazoa</taxon>
        <taxon>Spiralia</taxon>
        <taxon>Lophotrochozoa</taxon>
        <taxon>Mollusca</taxon>
        <taxon>Gastropoda</taxon>
        <taxon>Heterobranchia</taxon>
        <taxon>Euthyneura</taxon>
        <taxon>Tectipleura</taxon>
        <taxon>Aplysiida</taxon>
        <taxon>Aplysioidea</taxon>
        <taxon>Aplysiidae</taxon>
        <taxon>Aplysia</taxon>
    </lineage>
</organism>
<accession>A0ABM1A3K9</accession>
<evidence type="ECO:0000313" key="4">
    <source>
        <dbReference type="Proteomes" id="UP000694888"/>
    </source>
</evidence>
<comment type="similarity">
    <text evidence="1">Belongs to the sulfotransferase 1 family.</text>
</comment>
<dbReference type="InterPro" id="IPR027417">
    <property type="entry name" value="P-loop_NTPase"/>
</dbReference>
<dbReference type="Proteomes" id="UP000694888">
    <property type="component" value="Unplaced"/>
</dbReference>
<name>A0ABM1A3K9_APLCA</name>
<dbReference type="GeneID" id="101847969"/>
<sequence>MPFTVVVCDVTACLMMNRSMLSLVKRRSPGRECPAPSLYRRIVSSLQCVCQNVLGRTLEDLLSNHTEEDEDGRKLTLFRYNGKTYPPFGEVTFRQLKDMTVRDDDVFLMGYPKTGCHWTFEVLRMMLQGEAKLSDKTKMQSFIDVVNPTKLETLPSPRILNSHVLFEDMPRQVAEKKTKIILTVRNPKDTAASFYNHHAKIPEYTYDGTFNKWFPLYLSGRVDYGSYFDYYKSWDDTVKENPDQPILVLSYEDMKEDLPREIRRLSQFLGISVSDSLVEEICEAAGVNNMKQSFGKRMSNNMDTMSDRAETRTQEPAILRLQVR</sequence>
<evidence type="ECO:0000313" key="5">
    <source>
        <dbReference type="RefSeq" id="XP_012940142.1"/>
    </source>
</evidence>
<dbReference type="SUPFAM" id="SSF52540">
    <property type="entry name" value="P-loop containing nucleoside triphosphate hydrolases"/>
    <property type="match status" value="1"/>
</dbReference>
<keyword evidence="4" id="KW-1185">Reference proteome</keyword>
<dbReference type="PANTHER" id="PTHR11783">
    <property type="entry name" value="SULFOTRANSFERASE SULT"/>
    <property type="match status" value="1"/>
</dbReference>
<keyword evidence="2" id="KW-0808">Transferase</keyword>